<accession>A0ABU3IA40</accession>
<keyword evidence="5 7" id="KW-0067">ATP-binding</keyword>
<dbReference type="InterPro" id="IPR014729">
    <property type="entry name" value="Rossmann-like_a/b/a_fold"/>
</dbReference>
<evidence type="ECO:0000256" key="6">
    <source>
        <dbReference type="ARBA" id="ARBA00023027"/>
    </source>
</evidence>
<evidence type="ECO:0000259" key="8">
    <source>
        <dbReference type="PROSITE" id="PS50263"/>
    </source>
</evidence>
<evidence type="ECO:0000313" key="9">
    <source>
        <dbReference type="EMBL" id="MDT3767232.1"/>
    </source>
</evidence>
<comment type="caution">
    <text evidence="9">The sequence shown here is derived from an EMBL/GenBank/DDBJ whole genome shotgun (WGS) entry which is preliminary data.</text>
</comment>
<keyword evidence="3 7" id="KW-0436">Ligase</keyword>
<dbReference type="SUPFAM" id="SSF52402">
    <property type="entry name" value="Adenine nucleotide alpha hydrolases-like"/>
    <property type="match status" value="1"/>
</dbReference>
<evidence type="ECO:0000313" key="10">
    <source>
        <dbReference type="Proteomes" id="UP001247542"/>
    </source>
</evidence>
<evidence type="ECO:0000256" key="1">
    <source>
        <dbReference type="ARBA" id="ARBA00005188"/>
    </source>
</evidence>
<comment type="pathway">
    <text evidence="1 7">Cofactor biosynthesis; NAD(+) biosynthesis; NAD(+) from deamido-NAD(+) (L-Gln route): step 1/1.</text>
</comment>
<dbReference type="InterPro" id="IPR003010">
    <property type="entry name" value="C-N_Hydrolase"/>
</dbReference>
<dbReference type="PANTHER" id="PTHR23090:SF9">
    <property type="entry name" value="GLUTAMINE-DEPENDENT NAD(+) SYNTHETASE"/>
    <property type="match status" value="1"/>
</dbReference>
<evidence type="ECO:0000256" key="2">
    <source>
        <dbReference type="ARBA" id="ARBA00007145"/>
    </source>
</evidence>
<dbReference type="NCBIfam" id="NF002730">
    <property type="entry name" value="PRK02628.1"/>
    <property type="match status" value="1"/>
</dbReference>
<evidence type="ECO:0000256" key="3">
    <source>
        <dbReference type="ARBA" id="ARBA00022598"/>
    </source>
</evidence>
<dbReference type="EMBL" id="JASXSX010000001">
    <property type="protein sequence ID" value="MDT3767232.1"/>
    <property type="molecule type" value="Genomic_DNA"/>
</dbReference>
<reference evidence="9 10" key="1">
    <citation type="submission" date="2023-06" db="EMBL/GenBank/DDBJ databases">
        <title>Draft genome sequence of Gleimia hominis type strain CCUG 57540T.</title>
        <authorList>
            <person name="Salva-Serra F."/>
            <person name="Cardew S."/>
            <person name="Jensie Markopoulos S."/>
            <person name="Ohlen M."/>
            <person name="Inganas E."/>
            <person name="Svensson-Stadler L."/>
            <person name="Moore E.R.B."/>
        </authorList>
    </citation>
    <scope>NUCLEOTIDE SEQUENCE [LARGE SCALE GENOMIC DNA]</scope>
    <source>
        <strain evidence="9 10">CCUG 57540</strain>
    </source>
</reference>
<dbReference type="EC" id="6.3.5.1" evidence="7"/>
<dbReference type="PROSITE" id="PS50263">
    <property type="entry name" value="CN_HYDROLASE"/>
    <property type="match status" value="1"/>
</dbReference>
<dbReference type="Proteomes" id="UP001247542">
    <property type="component" value="Unassembled WGS sequence"/>
</dbReference>
<evidence type="ECO:0000256" key="4">
    <source>
        <dbReference type="ARBA" id="ARBA00022741"/>
    </source>
</evidence>
<feature type="domain" description="CN hydrolase" evidence="8">
    <location>
        <begin position="12"/>
        <end position="272"/>
    </location>
</feature>
<dbReference type="InterPro" id="IPR003694">
    <property type="entry name" value="NAD_synthase"/>
</dbReference>
<protein>
    <recommendedName>
        <fullName evidence="7">Glutamine-dependent NAD(+) synthetase</fullName>
        <ecNumber evidence="7">6.3.5.1</ecNumber>
    </recommendedName>
    <alternativeName>
        <fullName evidence="7">NAD(+) synthase [glutamine-hydrolyzing]</fullName>
    </alternativeName>
</protein>
<keyword evidence="10" id="KW-1185">Reference proteome</keyword>
<dbReference type="InterPro" id="IPR022310">
    <property type="entry name" value="NAD/GMP_synthase"/>
</dbReference>
<sequence>MGSTRIAQYGFIRACALSIPIALADPVENARRIAHAAADARQQGADIILTPQLSLTGASCADLFTQAHLLEATNRAVVELLHATADNPALLVVGAPVVSESSTRVFNGALAVQSGEVKAVFAQARPSAVEARWFAPASAGLQTQWGPVAQQLRVNLGHDTPLPGTAVDAFTLGVSVGEDFESACVPATAPTVVLHMAAAPAQVGRIKTVELDAAALARRCNCAVVHANAGFGESANDAAWSGHTFVIDHAGTVKRGATYAQETAGVCADIDVQALAIERRIGVTEPLKLAQHAEEALSLESEHQTKEDELVGTEAITLSPVATSLLDPIARFPYTPADADGSGADLREIYELQAAALASRMRAIGDPKPVIGISGGLDSTQALLVIARAMDLMGRGREEILTFTLPGFATTDHTKNNARDLCVALGTTFEELDIRPTATQMLQAMGHPFGRGEEVYDVTFENVQAGLRTDFLFRIANARGGLVIGTGDLSELALGWCTFGVGDHMSAYSVNGGLPKTLMQHLIRYTIRTSMFGTEVNQTLQSILDTEITPELIPTKPGAKAQSTQGSIGPYALHDFTLYYTLRYGFSPRKVAFLARHAWEDIERGSWPEGTGERDRSAYSEEQILHWMRVFYRRFINNQFKRSTLPNGPSALAFGSVSPRGGWLMPSDARAHAWVAEMDALIAEQTTGRRPA</sequence>
<proteinExistence type="inferred from homology"/>
<dbReference type="Gene3D" id="1.10.10.1140">
    <property type="entry name" value="Glutamine-dependent NAD+ synthetase, C-terminal domain"/>
    <property type="match status" value="1"/>
</dbReference>
<evidence type="ECO:0000256" key="5">
    <source>
        <dbReference type="ARBA" id="ARBA00022840"/>
    </source>
</evidence>
<dbReference type="Gene3D" id="3.60.110.10">
    <property type="entry name" value="Carbon-nitrogen hydrolase"/>
    <property type="match status" value="1"/>
</dbReference>
<dbReference type="InterPro" id="IPR036526">
    <property type="entry name" value="C-N_Hydrolase_sf"/>
</dbReference>
<dbReference type="RefSeq" id="WP_313272612.1">
    <property type="nucleotide sequence ID" value="NZ_JASXSX010000001.1"/>
</dbReference>
<organism evidence="9 10">
    <name type="scientific">Gleimia hominis</name>
    <dbReference type="NCBI Taxonomy" id="595468"/>
    <lineage>
        <taxon>Bacteria</taxon>
        <taxon>Bacillati</taxon>
        <taxon>Actinomycetota</taxon>
        <taxon>Actinomycetes</taxon>
        <taxon>Actinomycetales</taxon>
        <taxon>Actinomycetaceae</taxon>
        <taxon>Gleimia</taxon>
    </lineage>
</organism>
<dbReference type="PIRSF" id="PIRSF006630">
    <property type="entry name" value="NADS_GAT"/>
    <property type="match status" value="1"/>
</dbReference>
<name>A0ABU3IA40_9ACTO</name>
<dbReference type="SUPFAM" id="SSF56317">
    <property type="entry name" value="Carbon-nitrogen hydrolase"/>
    <property type="match status" value="1"/>
</dbReference>
<dbReference type="PANTHER" id="PTHR23090">
    <property type="entry name" value="NH 3 /GLUTAMINE-DEPENDENT NAD + SYNTHETASE"/>
    <property type="match status" value="1"/>
</dbReference>
<dbReference type="Pfam" id="PF02540">
    <property type="entry name" value="NAD_synthase"/>
    <property type="match status" value="1"/>
</dbReference>
<dbReference type="GO" id="GO:0008795">
    <property type="term" value="F:NAD+ synthase activity"/>
    <property type="evidence" value="ECO:0007669"/>
    <property type="project" value="UniProtKB-EC"/>
</dbReference>
<dbReference type="InterPro" id="IPR014445">
    <property type="entry name" value="Gln-dep_NAD_synthase"/>
</dbReference>
<gene>
    <name evidence="9" type="ORF">QS713_04010</name>
</gene>
<comment type="similarity">
    <text evidence="2 7">In the C-terminal section; belongs to the NAD synthetase family.</text>
</comment>
<dbReference type="Gene3D" id="3.40.50.620">
    <property type="entry name" value="HUPs"/>
    <property type="match status" value="1"/>
</dbReference>
<dbReference type="CDD" id="cd00553">
    <property type="entry name" value="NAD_synthase"/>
    <property type="match status" value="1"/>
</dbReference>
<comment type="catalytic activity">
    <reaction evidence="7">
        <text>deamido-NAD(+) + L-glutamine + ATP + H2O = L-glutamate + AMP + diphosphate + NAD(+) + H(+)</text>
        <dbReference type="Rhea" id="RHEA:24384"/>
        <dbReference type="ChEBI" id="CHEBI:15377"/>
        <dbReference type="ChEBI" id="CHEBI:15378"/>
        <dbReference type="ChEBI" id="CHEBI:29985"/>
        <dbReference type="ChEBI" id="CHEBI:30616"/>
        <dbReference type="ChEBI" id="CHEBI:33019"/>
        <dbReference type="ChEBI" id="CHEBI:57540"/>
        <dbReference type="ChEBI" id="CHEBI:58359"/>
        <dbReference type="ChEBI" id="CHEBI:58437"/>
        <dbReference type="ChEBI" id="CHEBI:456215"/>
        <dbReference type="EC" id="6.3.5.1"/>
    </reaction>
</comment>
<keyword evidence="6 7" id="KW-0520">NAD</keyword>
<keyword evidence="4 7" id="KW-0547">Nucleotide-binding</keyword>
<dbReference type="InterPro" id="IPR041856">
    <property type="entry name" value="NAD+_synth_C"/>
</dbReference>
<evidence type="ECO:0000256" key="7">
    <source>
        <dbReference type="PIRNR" id="PIRNR006630"/>
    </source>
</evidence>